<organism evidence="1 2">
    <name type="scientific">Tanacetum coccineum</name>
    <dbReference type="NCBI Taxonomy" id="301880"/>
    <lineage>
        <taxon>Eukaryota</taxon>
        <taxon>Viridiplantae</taxon>
        <taxon>Streptophyta</taxon>
        <taxon>Embryophyta</taxon>
        <taxon>Tracheophyta</taxon>
        <taxon>Spermatophyta</taxon>
        <taxon>Magnoliopsida</taxon>
        <taxon>eudicotyledons</taxon>
        <taxon>Gunneridae</taxon>
        <taxon>Pentapetalae</taxon>
        <taxon>asterids</taxon>
        <taxon>campanulids</taxon>
        <taxon>Asterales</taxon>
        <taxon>Asteraceae</taxon>
        <taxon>Asteroideae</taxon>
        <taxon>Anthemideae</taxon>
        <taxon>Anthemidinae</taxon>
        <taxon>Tanacetum</taxon>
    </lineage>
</organism>
<dbReference type="InterPro" id="IPR036397">
    <property type="entry name" value="RNaseH_sf"/>
</dbReference>
<sequence length="502" mass="56716">MVSRLAKPSKTLHKCSLTVACNKGKQHKTSYKAISADETYGILKDFITFIENQITNKVKAIRCDNGTEFKNSKLIELCRSKGIRRDYSNARTPTTKCGLLKEKIELLIRGMQERCFADSKSGLQCSQHRPIKTFWVSLTILNTSDHLENLREKLMKALLLGMLLLVRLIESNNLSSKKIEETLNLENILEENLMFTGFGSLWYPSPNLHTAGTKVNKASDMVESSSDYAEELARLQKQAYAANATAVKHLSPTDLSNQLLDILSWIEACKRRCNSWLIRKNEACPLYQWKMLLDKMDSEEQKRCQRGFMVYQMDGKSAFPVWELEMKLCPSIKHPRAWVYVDDIIFGSTNQAWCDEFKVLMKGEFEMSAMEKSTTGGGSILGRRLISWHAKPNHCGYLSSTKAEYVAVSVQLLRVAVVASGGVESRVRESDSGDRIDREMGRVFGVGRKSSPENFSGGCGGGRRLPDIWEGEERVMRECPRAKLEKLSGLSFHSEFALGFRA</sequence>
<reference evidence="1" key="2">
    <citation type="submission" date="2022-01" db="EMBL/GenBank/DDBJ databases">
        <authorList>
            <person name="Yamashiro T."/>
            <person name="Shiraishi A."/>
            <person name="Satake H."/>
            <person name="Nakayama K."/>
        </authorList>
    </citation>
    <scope>NUCLEOTIDE SEQUENCE</scope>
</reference>
<proteinExistence type="predicted"/>
<dbReference type="InterPro" id="IPR039537">
    <property type="entry name" value="Retrotran_Ty1/copia-like"/>
</dbReference>
<dbReference type="EMBL" id="BQNB010013770">
    <property type="protein sequence ID" value="GJT20070.1"/>
    <property type="molecule type" value="Genomic_DNA"/>
</dbReference>
<dbReference type="SUPFAM" id="SSF53098">
    <property type="entry name" value="Ribonuclease H-like"/>
    <property type="match status" value="1"/>
</dbReference>
<dbReference type="PANTHER" id="PTHR42648:SF32">
    <property type="entry name" value="RIBONUCLEASE H-LIKE DOMAIN, GAG-PRE-INTEGRASE DOMAIN PROTEIN-RELATED"/>
    <property type="match status" value="1"/>
</dbReference>
<evidence type="ECO:0000313" key="1">
    <source>
        <dbReference type="EMBL" id="GJT20070.1"/>
    </source>
</evidence>
<reference evidence="1" key="1">
    <citation type="journal article" date="2022" name="Int. J. Mol. Sci.">
        <title>Draft Genome of Tanacetum Coccineum: Genomic Comparison of Closely Related Tanacetum-Family Plants.</title>
        <authorList>
            <person name="Yamashiro T."/>
            <person name="Shiraishi A."/>
            <person name="Nakayama K."/>
            <person name="Satake H."/>
        </authorList>
    </citation>
    <scope>NUCLEOTIDE SEQUENCE</scope>
</reference>
<dbReference type="Proteomes" id="UP001151760">
    <property type="component" value="Unassembled WGS sequence"/>
</dbReference>
<accession>A0ABQ5BYU3</accession>
<dbReference type="Gene3D" id="3.30.420.10">
    <property type="entry name" value="Ribonuclease H-like superfamily/Ribonuclease H"/>
    <property type="match status" value="1"/>
</dbReference>
<keyword evidence="2" id="KW-1185">Reference proteome</keyword>
<gene>
    <name evidence="1" type="ORF">Tco_0878776</name>
</gene>
<dbReference type="PANTHER" id="PTHR42648">
    <property type="entry name" value="TRANSPOSASE, PUTATIVE-RELATED"/>
    <property type="match status" value="1"/>
</dbReference>
<name>A0ABQ5BYU3_9ASTR</name>
<protein>
    <submittedName>
        <fullName evidence="1">Ribonuclease H-like domain-containing protein</fullName>
    </submittedName>
</protein>
<dbReference type="InterPro" id="IPR012337">
    <property type="entry name" value="RNaseH-like_sf"/>
</dbReference>
<evidence type="ECO:0000313" key="2">
    <source>
        <dbReference type="Proteomes" id="UP001151760"/>
    </source>
</evidence>
<comment type="caution">
    <text evidence="1">The sequence shown here is derived from an EMBL/GenBank/DDBJ whole genome shotgun (WGS) entry which is preliminary data.</text>
</comment>